<dbReference type="InterPro" id="IPR008271">
    <property type="entry name" value="Ser/Thr_kinase_AS"/>
</dbReference>
<reference evidence="9" key="1">
    <citation type="submission" date="2025-08" db="UniProtKB">
        <authorList>
            <consortium name="Ensembl"/>
        </authorList>
    </citation>
    <scope>IDENTIFICATION</scope>
</reference>
<evidence type="ECO:0000313" key="9">
    <source>
        <dbReference type="Ensembl" id="ENSPLOP00000025654.1"/>
    </source>
</evidence>
<dbReference type="GO" id="GO:0051893">
    <property type="term" value="P:regulation of focal adhesion assembly"/>
    <property type="evidence" value="ECO:0007669"/>
    <property type="project" value="Ensembl"/>
</dbReference>
<dbReference type="FunFam" id="3.30.200.20:FF:000110">
    <property type="entry name" value="Death-associated kinase 3, isoform CRA_a"/>
    <property type="match status" value="1"/>
</dbReference>
<dbReference type="PANTHER" id="PTHR24342:SF18">
    <property type="entry name" value="DEATH-ASSOCIATED PROTEIN KINASE 3"/>
    <property type="match status" value="1"/>
</dbReference>
<dbReference type="GO" id="GO:0005829">
    <property type="term" value="C:cytosol"/>
    <property type="evidence" value="ECO:0007669"/>
    <property type="project" value="Ensembl"/>
</dbReference>
<dbReference type="GO" id="GO:0090263">
    <property type="term" value="P:positive regulation of canonical Wnt signaling pathway"/>
    <property type="evidence" value="ECO:0007669"/>
    <property type="project" value="Ensembl"/>
</dbReference>
<dbReference type="Gene3D" id="3.30.200.20">
    <property type="entry name" value="Phosphorylase Kinase, domain 1"/>
    <property type="match status" value="1"/>
</dbReference>
<feature type="domain" description="Protein kinase" evidence="8">
    <location>
        <begin position="39"/>
        <end position="299"/>
    </location>
</feature>
<dbReference type="GO" id="GO:0005929">
    <property type="term" value="C:cilium"/>
    <property type="evidence" value="ECO:0007669"/>
    <property type="project" value="Ensembl"/>
</dbReference>
<dbReference type="PANTHER" id="PTHR24342">
    <property type="entry name" value="SERINE/THREONINE-PROTEIN KINASE 17"/>
    <property type="match status" value="1"/>
</dbReference>
<name>A0A8C8Y399_PANLE</name>
<keyword evidence="6" id="KW-0175">Coiled coil</keyword>
<dbReference type="GO" id="GO:0030496">
    <property type="term" value="C:midbody"/>
    <property type="evidence" value="ECO:0007669"/>
    <property type="project" value="Ensembl"/>
</dbReference>
<dbReference type="Proteomes" id="UP000694399">
    <property type="component" value="Unassembled WGS sequence"/>
</dbReference>
<dbReference type="GO" id="GO:0097190">
    <property type="term" value="P:apoptotic signaling pathway"/>
    <property type="evidence" value="ECO:0007669"/>
    <property type="project" value="Ensembl"/>
</dbReference>
<dbReference type="GO" id="GO:0043065">
    <property type="term" value="P:positive regulation of apoptotic process"/>
    <property type="evidence" value="ECO:0007669"/>
    <property type="project" value="Ensembl"/>
</dbReference>
<dbReference type="GO" id="GO:0008360">
    <property type="term" value="P:regulation of cell shape"/>
    <property type="evidence" value="ECO:0007669"/>
    <property type="project" value="Ensembl"/>
</dbReference>
<feature type="region of interest" description="Disordered" evidence="7">
    <location>
        <begin position="282"/>
        <end position="316"/>
    </location>
</feature>
<dbReference type="GO" id="GO:0035556">
    <property type="term" value="P:intracellular signal transduction"/>
    <property type="evidence" value="ECO:0007669"/>
    <property type="project" value="Ensembl"/>
</dbReference>
<evidence type="ECO:0000256" key="5">
    <source>
        <dbReference type="ARBA" id="ARBA00022840"/>
    </source>
</evidence>
<keyword evidence="10" id="KW-1185">Reference proteome</keyword>
<reference evidence="9" key="2">
    <citation type="submission" date="2025-09" db="UniProtKB">
        <authorList>
            <consortium name="Ensembl"/>
        </authorList>
    </citation>
    <scope>IDENTIFICATION</scope>
</reference>
<evidence type="ECO:0000256" key="1">
    <source>
        <dbReference type="ARBA" id="ARBA00022527"/>
    </source>
</evidence>
<keyword evidence="4" id="KW-0418">Kinase</keyword>
<dbReference type="GO" id="GO:0017148">
    <property type="term" value="P:negative regulation of translation"/>
    <property type="evidence" value="ECO:0007669"/>
    <property type="project" value="Ensembl"/>
</dbReference>
<keyword evidence="1" id="KW-0723">Serine/threonine-protein kinase</keyword>
<dbReference type="PROSITE" id="PS50011">
    <property type="entry name" value="PROTEIN_KINASE_DOM"/>
    <property type="match status" value="1"/>
</dbReference>
<proteinExistence type="predicted"/>
<dbReference type="GO" id="GO:0007346">
    <property type="term" value="P:regulation of mitotic cell cycle"/>
    <property type="evidence" value="ECO:0007669"/>
    <property type="project" value="Ensembl"/>
</dbReference>
<dbReference type="GO" id="GO:0000775">
    <property type="term" value="C:chromosome, centromeric region"/>
    <property type="evidence" value="ECO:0007669"/>
    <property type="project" value="Ensembl"/>
</dbReference>
<dbReference type="GO" id="GO:0042803">
    <property type="term" value="F:protein homodimerization activity"/>
    <property type="evidence" value="ECO:0007669"/>
    <property type="project" value="Ensembl"/>
</dbReference>
<evidence type="ECO:0000256" key="7">
    <source>
        <dbReference type="SAM" id="MobiDB-lite"/>
    </source>
</evidence>
<dbReference type="InterPro" id="IPR011009">
    <property type="entry name" value="Kinase-like_dom_sf"/>
</dbReference>
<evidence type="ECO:0000313" key="10">
    <source>
        <dbReference type="Proteomes" id="UP000694399"/>
    </source>
</evidence>
<evidence type="ECO:0000256" key="4">
    <source>
        <dbReference type="ARBA" id="ARBA00022777"/>
    </source>
</evidence>
<dbReference type="Pfam" id="PF00069">
    <property type="entry name" value="Pkinase"/>
    <property type="match status" value="1"/>
</dbReference>
<dbReference type="GO" id="GO:0071346">
    <property type="term" value="P:cellular response to type II interferon"/>
    <property type="evidence" value="ECO:0007669"/>
    <property type="project" value="Ensembl"/>
</dbReference>
<protein>
    <submittedName>
        <fullName evidence="9">Death associated protein kinase 3</fullName>
    </submittedName>
</protein>
<dbReference type="GO" id="GO:0031267">
    <property type="term" value="F:small GTPase binding"/>
    <property type="evidence" value="ECO:0007669"/>
    <property type="project" value="Ensembl"/>
</dbReference>
<dbReference type="PROSITE" id="PS00108">
    <property type="entry name" value="PROTEIN_KINASE_ST"/>
    <property type="match status" value="1"/>
</dbReference>
<keyword evidence="3" id="KW-0547">Nucleotide-binding</keyword>
<dbReference type="InterPro" id="IPR000719">
    <property type="entry name" value="Prot_kinase_dom"/>
</dbReference>
<evidence type="ECO:0000256" key="2">
    <source>
        <dbReference type="ARBA" id="ARBA00022679"/>
    </source>
</evidence>
<dbReference type="GO" id="GO:0043522">
    <property type="term" value="F:leucine zipper domain binding"/>
    <property type="evidence" value="ECO:0007669"/>
    <property type="project" value="Ensembl"/>
</dbReference>
<dbReference type="AlphaFoldDB" id="A0A8C8Y399"/>
<dbReference type="GO" id="GO:0043519">
    <property type="term" value="P:regulation of myosin II filament organization"/>
    <property type="evidence" value="ECO:0007669"/>
    <property type="project" value="Ensembl"/>
</dbReference>
<evidence type="ECO:0000259" key="8">
    <source>
        <dbReference type="PROSITE" id="PS50011"/>
    </source>
</evidence>
<feature type="coiled-coil region" evidence="6">
    <location>
        <begin position="392"/>
        <end position="447"/>
    </location>
</feature>
<dbReference type="SMART" id="SM00220">
    <property type="entry name" value="S_TKc"/>
    <property type="match status" value="1"/>
</dbReference>
<dbReference type="GO" id="GO:0005524">
    <property type="term" value="F:ATP binding"/>
    <property type="evidence" value="ECO:0007669"/>
    <property type="project" value="UniProtKB-KW"/>
</dbReference>
<dbReference type="GO" id="GO:0030335">
    <property type="term" value="P:positive regulation of cell migration"/>
    <property type="evidence" value="ECO:0007669"/>
    <property type="project" value="Ensembl"/>
</dbReference>
<keyword evidence="2" id="KW-0808">Transferase</keyword>
<evidence type="ECO:0000256" key="6">
    <source>
        <dbReference type="SAM" id="Coils"/>
    </source>
</evidence>
<dbReference type="Ensembl" id="ENSPLOT00000028320.1">
    <property type="protein sequence ID" value="ENSPLOP00000025654.1"/>
    <property type="gene ID" value="ENSPLOG00000018794.1"/>
</dbReference>
<sequence>NDCTCRVDSRRGGAGRCSPRRFWKPATFPLPRPPALAGSRSLRCPRSGQFAIVRKCRQKGTGKEYAAKFIKKRRLSSSRRGVSREEIEREVNILREIRHPNIITLHDIFENKTDVVLILELVSGGELFDFLAEKESLTEDEATQFLKQILDGVHYLHSKRIAHFDLKPENIMLLDKNVPNPRIKLIDFGIAHKIEAGNEFKNIFGTPEFVGTAPCGASGLGPALGCPLPSPGVRLSGASPFLGETKQETLTNISAVNYDFDEEYFSNTSELAKDFIRRLLVKDPKRRPPQAPPLPPQAIRRRNVRREDGGRKPERRRLKTARLKEYTIKSHSSMPPNNTYVSFERFSKVLEEVAAAEEGLRGLEHSRRLFHEDIEALTAIYEEKEAWYREENESIGQDLRRLRQELHKTEALRRQAQEEAKGALLGASGLKRRFSRLENRYEALAKQVASEMRFVQDLVCAMGQEKLQAGGCGLR</sequence>
<dbReference type="GeneTree" id="ENSGT00940000161753"/>
<keyword evidence="5" id="KW-0067">ATP-binding</keyword>
<organism evidence="9 10">
    <name type="scientific">Panthera leo</name>
    <name type="common">Lion</name>
    <dbReference type="NCBI Taxonomy" id="9689"/>
    <lineage>
        <taxon>Eukaryota</taxon>
        <taxon>Metazoa</taxon>
        <taxon>Chordata</taxon>
        <taxon>Craniata</taxon>
        <taxon>Vertebrata</taxon>
        <taxon>Euteleostomi</taxon>
        <taxon>Mammalia</taxon>
        <taxon>Eutheria</taxon>
        <taxon>Laurasiatheria</taxon>
        <taxon>Carnivora</taxon>
        <taxon>Feliformia</taxon>
        <taxon>Felidae</taxon>
        <taxon>Pantherinae</taxon>
        <taxon>Panthera</taxon>
    </lineage>
</organism>
<dbReference type="GO" id="GO:0004674">
    <property type="term" value="F:protein serine/threonine kinase activity"/>
    <property type="evidence" value="ECO:0007669"/>
    <property type="project" value="UniProtKB-KW"/>
</dbReference>
<accession>A0A8C8Y399</accession>
<dbReference type="OMA" id="LWYKEEN"/>
<dbReference type="GO" id="GO:0005819">
    <property type="term" value="C:spindle"/>
    <property type="evidence" value="ECO:0007669"/>
    <property type="project" value="Ensembl"/>
</dbReference>
<dbReference type="Gene3D" id="1.10.510.10">
    <property type="entry name" value="Transferase(Phosphotransferase) domain 1"/>
    <property type="match status" value="1"/>
</dbReference>
<evidence type="ECO:0000256" key="3">
    <source>
        <dbReference type="ARBA" id="ARBA00022741"/>
    </source>
</evidence>
<dbReference type="GO" id="GO:0016605">
    <property type="term" value="C:PML body"/>
    <property type="evidence" value="ECO:0007669"/>
    <property type="project" value="Ensembl"/>
</dbReference>
<gene>
    <name evidence="9" type="primary">DAPK3</name>
</gene>
<dbReference type="SUPFAM" id="SSF56112">
    <property type="entry name" value="Protein kinase-like (PK-like)"/>
    <property type="match status" value="1"/>
</dbReference>